<organism evidence="5 6">
    <name type="scientific">Achlya hypogyna</name>
    <name type="common">Oomycete</name>
    <name type="synonym">Protoachlya hypogyna</name>
    <dbReference type="NCBI Taxonomy" id="1202772"/>
    <lineage>
        <taxon>Eukaryota</taxon>
        <taxon>Sar</taxon>
        <taxon>Stramenopiles</taxon>
        <taxon>Oomycota</taxon>
        <taxon>Saprolegniomycetes</taxon>
        <taxon>Saprolegniales</taxon>
        <taxon>Achlyaceae</taxon>
        <taxon>Achlya</taxon>
    </lineage>
</organism>
<dbReference type="STRING" id="1202772.A0A1V9Z7E3"/>
<dbReference type="SUPFAM" id="SSF48403">
    <property type="entry name" value="Ankyrin repeat"/>
    <property type="match status" value="1"/>
</dbReference>
<evidence type="ECO:0000256" key="4">
    <source>
        <dbReference type="SAM" id="MobiDB-lite"/>
    </source>
</evidence>
<proteinExistence type="predicted"/>
<keyword evidence="2 3" id="KW-0040">ANK repeat</keyword>
<accession>A0A1V9Z7E3</accession>
<evidence type="ECO:0000256" key="3">
    <source>
        <dbReference type="PROSITE-ProRule" id="PRU00023"/>
    </source>
</evidence>
<evidence type="ECO:0000256" key="2">
    <source>
        <dbReference type="ARBA" id="ARBA00023043"/>
    </source>
</evidence>
<dbReference type="PROSITE" id="PS50297">
    <property type="entry name" value="ANK_REP_REGION"/>
    <property type="match status" value="2"/>
</dbReference>
<comment type="caution">
    <text evidence="5">The sequence shown here is derived from an EMBL/GenBank/DDBJ whole genome shotgun (WGS) entry which is preliminary data.</text>
</comment>
<dbReference type="PROSITE" id="PS50088">
    <property type="entry name" value="ANK_REPEAT"/>
    <property type="match status" value="2"/>
</dbReference>
<feature type="repeat" description="ANK" evidence="3">
    <location>
        <begin position="113"/>
        <end position="145"/>
    </location>
</feature>
<dbReference type="InterPro" id="IPR036770">
    <property type="entry name" value="Ankyrin_rpt-contain_sf"/>
</dbReference>
<gene>
    <name evidence="5" type="ORF">ACHHYP_02103</name>
</gene>
<dbReference type="Gene3D" id="1.25.40.20">
    <property type="entry name" value="Ankyrin repeat-containing domain"/>
    <property type="match status" value="1"/>
</dbReference>
<name>A0A1V9Z7E3_ACHHY</name>
<feature type="compositionally biased region" description="Low complexity" evidence="4">
    <location>
        <begin position="289"/>
        <end position="303"/>
    </location>
</feature>
<dbReference type="InterPro" id="IPR002110">
    <property type="entry name" value="Ankyrin_rpt"/>
</dbReference>
<dbReference type="PANTHER" id="PTHR24123">
    <property type="entry name" value="ANKYRIN REPEAT-CONTAINING"/>
    <property type="match status" value="1"/>
</dbReference>
<feature type="region of interest" description="Disordered" evidence="4">
    <location>
        <begin position="270"/>
        <end position="303"/>
    </location>
</feature>
<keyword evidence="6" id="KW-1185">Reference proteome</keyword>
<feature type="repeat" description="ANK" evidence="3">
    <location>
        <begin position="188"/>
        <end position="220"/>
    </location>
</feature>
<keyword evidence="1" id="KW-0677">Repeat</keyword>
<evidence type="ECO:0000313" key="5">
    <source>
        <dbReference type="EMBL" id="OQR93899.1"/>
    </source>
</evidence>
<dbReference type="AlphaFoldDB" id="A0A1V9Z7E3"/>
<dbReference type="EMBL" id="JNBR01000391">
    <property type="protein sequence ID" value="OQR93899.1"/>
    <property type="molecule type" value="Genomic_DNA"/>
</dbReference>
<dbReference type="Pfam" id="PF12796">
    <property type="entry name" value="Ank_2"/>
    <property type="match status" value="1"/>
</dbReference>
<evidence type="ECO:0000313" key="6">
    <source>
        <dbReference type="Proteomes" id="UP000243579"/>
    </source>
</evidence>
<dbReference type="OrthoDB" id="194358at2759"/>
<dbReference type="InterPro" id="IPR051165">
    <property type="entry name" value="Multifunctional_ANK_Repeat"/>
</dbReference>
<protein>
    <submittedName>
        <fullName evidence="5">Uncharacterized protein</fullName>
    </submittedName>
</protein>
<reference evidence="5 6" key="1">
    <citation type="journal article" date="2014" name="Genome Biol. Evol.">
        <title>The secreted proteins of Achlya hypogyna and Thraustotheca clavata identify the ancestral oomycete secretome and reveal gene acquisitions by horizontal gene transfer.</title>
        <authorList>
            <person name="Misner I."/>
            <person name="Blouin N."/>
            <person name="Leonard G."/>
            <person name="Richards T.A."/>
            <person name="Lane C.E."/>
        </authorList>
    </citation>
    <scope>NUCLEOTIDE SEQUENCE [LARGE SCALE GENOMIC DNA]</scope>
    <source>
        <strain evidence="5 6">ATCC 48635</strain>
    </source>
</reference>
<dbReference type="SMART" id="SM00248">
    <property type="entry name" value="ANK"/>
    <property type="match status" value="4"/>
</dbReference>
<feature type="compositionally biased region" description="Basic residues" evidence="4">
    <location>
        <begin position="276"/>
        <end position="288"/>
    </location>
</feature>
<dbReference type="Proteomes" id="UP000243579">
    <property type="component" value="Unassembled WGS sequence"/>
</dbReference>
<evidence type="ECO:0000256" key="1">
    <source>
        <dbReference type="ARBA" id="ARBA00022737"/>
    </source>
</evidence>
<dbReference type="PANTHER" id="PTHR24123:SF33">
    <property type="entry name" value="PROTEIN HOS4"/>
    <property type="match status" value="1"/>
</dbReference>
<sequence>MAAKKLSPQALAHRLLTFAEDAAIAKFLAEQQVDYDLPNEQGCTLLVTACVFDRVDLLPQLVANTTVFTAATFENLNNVLHFAALSAHPKMMATLLAANPHAFGAMINDTNAAGDTPLMVASTTKHVEAATALLAHGADANAVNNRGVTALMCAVQLGEEALEESSAALVSQLLPVSTPSTISAVDTNGQSALHFAVQSRNTSAIFSLLQAGIHVGLRTKDGFTALEVARDAPYYDAEALSALESAWASLDAALERDLLQIADEIPVAGPANGSSKKAKKAQKKRTKPSPKSNSSATMTKSAAAVSSVVSPDTSFIDKKSKEASVVAPTWAAKVTSPAKALVDDCSECSHVYKLLTDRFPLFAEMDVSVRNFVHDDLDNLSMSQLELLQEAHLHAYQLLNDKKMELARRLEAERVEAQYELEHQVLCRGT</sequence>